<dbReference type="InterPro" id="IPR008979">
    <property type="entry name" value="Galactose-bd-like_sf"/>
</dbReference>
<feature type="chain" id="PRO_5017937289" description="CBM6 domain-containing protein" evidence="1">
    <location>
        <begin position="28"/>
        <end position="471"/>
    </location>
</feature>
<evidence type="ECO:0000313" key="3">
    <source>
        <dbReference type="Proteomes" id="UP000269097"/>
    </source>
</evidence>
<protein>
    <recommendedName>
        <fullName evidence="4">CBM6 domain-containing protein</fullName>
    </recommendedName>
</protein>
<dbReference type="AlphaFoldDB" id="A0A3G3K009"/>
<evidence type="ECO:0000313" key="2">
    <source>
        <dbReference type="EMBL" id="AYQ73722.1"/>
    </source>
</evidence>
<dbReference type="Proteomes" id="UP000269097">
    <property type="component" value="Chromosome"/>
</dbReference>
<keyword evidence="3" id="KW-1185">Reference proteome</keyword>
<proteinExistence type="predicted"/>
<dbReference type="SUPFAM" id="SSF49785">
    <property type="entry name" value="Galactose-binding domain-like"/>
    <property type="match status" value="1"/>
</dbReference>
<dbReference type="SUPFAM" id="SSF51445">
    <property type="entry name" value="(Trans)glycosidases"/>
    <property type="match status" value="1"/>
</dbReference>
<evidence type="ECO:0000256" key="1">
    <source>
        <dbReference type="SAM" id="SignalP"/>
    </source>
</evidence>
<evidence type="ECO:0008006" key="4">
    <source>
        <dbReference type="Google" id="ProtNLM"/>
    </source>
</evidence>
<feature type="signal peptide" evidence="1">
    <location>
        <begin position="1"/>
        <end position="27"/>
    </location>
</feature>
<dbReference type="Gene3D" id="2.60.120.260">
    <property type="entry name" value="Galactose-binding domain-like"/>
    <property type="match status" value="1"/>
</dbReference>
<dbReference type="InterPro" id="IPR017853">
    <property type="entry name" value="GH"/>
</dbReference>
<reference evidence="2 3" key="1">
    <citation type="submission" date="2018-10" db="EMBL/GenBank/DDBJ databases">
        <title>Genome Sequence of Cohnella sp.</title>
        <authorList>
            <person name="Srinivasan S."/>
            <person name="Kim M.K."/>
        </authorList>
    </citation>
    <scope>NUCLEOTIDE SEQUENCE [LARGE SCALE GENOMIC DNA]</scope>
    <source>
        <strain evidence="2 3">18JY8-7</strain>
    </source>
</reference>
<accession>A0A3G3K009</accession>
<name>A0A3G3K009_9BACL</name>
<dbReference type="RefSeq" id="WP_123041806.1">
    <property type="nucleotide sequence ID" value="NZ_CP033433.1"/>
</dbReference>
<gene>
    <name evidence="2" type="ORF">EAV92_14720</name>
</gene>
<organism evidence="2 3">
    <name type="scientific">Cohnella candidum</name>
    <dbReference type="NCBI Taxonomy" id="2674991"/>
    <lineage>
        <taxon>Bacteria</taxon>
        <taxon>Bacillati</taxon>
        <taxon>Bacillota</taxon>
        <taxon>Bacilli</taxon>
        <taxon>Bacillales</taxon>
        <taxon>Paenibacillaceae</taxon>
        <taxon>Cohnella</taxon>
    </lineage>
</organism>
<sequence length="471" mass="50709">MNKNRMVKLLAFALVLSFVFSASPVPAAYAVSSMTPYSSYVAPGTWIQGAEYELNPGQDTAARIAHDLPIMKSEYNINTLNLYGLENISQSDRDLLFSTLSQLGMQAVVRLEWYDGSTFAFNDSDADSVINHYNSLITDVAGASKRGAVAYFALNMPVDDPAVQGRFSGGISSSESKTRQVSYASAIVSKMRTKLAGLGFSTGKLYLSVFYGWDFTYDIPSYTGSNADGYFFNNYSYPASSPPDETASDSVLINQTRLAQGMTKFQSQYSGKPAIIEYGFHTSEFNGGVNPNQTAGLVKTKAAKAKALKATTNFYKSNYTNVKGSLYFGYNLLKEEGNPTALMDWALDYPISGKVEGENASKYGHAVTYADAPASGGAGVKGLDATGDAVAFFNSKKGTSLQIRYACVGNNQLSLYVNGAHVQDIAFTSTGAWTGTYSTKTVSVSIPWGATIRLQRDAGDSAVNIDYVVLP</sequence>
<dbReference type="KEGG" id="coh:EAV92_14720"/>
<keyword evidence="1" id="KW-0732">Signal</keyword>
<dbReference type="EMBL" id="CP033433">
    <property type="protein sequence ID" value="AYQ73722.1"/>
    <property type="molecule type" value="Genomic_DNA"/>
</dbReference>